<dbReference type="InterPro" id="IPR027417">
    <property type="entry name" value="P-loop_NTPase"/>
</dbReference>
<accession>A0A1S8WR57</accession>
<dbReference type="GO" id="GO:0010507">
    <property type="term" value="P:negative regulation of autophagy"/>
    <property type="evidence" value="ECO:0007669"/>
    <property type="project" value="TreeGrafter"/>
</dbReference>
<comment type="catalytic activity">
    <reaction evidence="4">
        <text>GTP + H2O = GDP + phosphate + H(+)</text>
        <dbReference type="Rhea" id="RHEA:19669"/>
        <dbReference type="ChEBI" id="CHEBI:15377"/>
        <dbReference type="ChEBI" id="CHEBI:15378"/>
        <dbReference type="ChEBI" id="CHEBI:37565"/>
        <dbReference type="ChEBI" id="CHEBI:43474"/>
        <dbReference type="ChEBI" id="CHEBI:58189"/>
    </reaction>
    <physiologicalReaction direction="left-to-right" evidence="4">
        <dbReference type="Rhea" id="RHEA:19670"/>
    </physiologicalReaction>
</comment>
<protein>
    <submittedName>
        <fullName evidence="6">Uncharacterized protein</fullName>
    </submittedName>
</protein>
<feature type="non-terminal residue" evidence="6">
    <location>
        <position position="1"/>
    </location>
</feature>
<evidence type="ECO:0000313" key="7">
    <source>
        <dbReference type="Proteomes" id="UP000243686"/>
    </source>
</evidence>
<feature type="non-terminal residue" evidence="6">
    <location>
        <position position="70"/>
    </location>
</feature>
<dbReference type="GO" id="GO:0009267">
    <property type="term" value="P:cellular response to starvation"/>
    <property type="evidence" value="ECO:0007669"/>
    <property type="project" value="TreeGrafter"/>
</dbReference>
<evidence type="ECO:0000313" key="6">
    <source>
        <dbReference type="EMBL" id="OON16917.1"/>
    </source>
</evidence>
<dbReference type="PANTHER" id="PTHR11259">
    <property type="entry name" value="RAS-RELATED GTP BINDING RAG/GTR YEAST"/>
    <property type="match status" value="1"/>
</dbReference>
<evidence type="ECO:0000256" key="2">
    <source>
        <dbReference type="ARBA" id="ARBA00022741"/>
    </source>
</evidence>
<dbReference type="Pfam" id="PF04670">
    <property type="entry name" value="Gtr1_RagA"/>
    <property type="match status" value="1"/>
</dbReference>
<proteinExistence type="inferred from homology"/>
<dbReference type="GO" id="GO:0005634">
    <property type="term" value="C:nucleus"/>
    <property type="evidence" value="ECO:0007669"/>
    <property type="project" value="TreeGrafter"/>
</dbReference>
<name>A0A1S8WR57_OPIVI</name>
<dbReference type="Proteomes" id="UP000243686">
    <property type="component" value="Unassembled WGS sequence"/>
</dbReference>
<dbReference type="GO" id="GO:0005764">
    <property type="term" value="C:lysosome"/>
    <property type="evidence" value="ECO:0007669"/>
    <property type="project" value="TreeGrafter"/>
</dbReference>
<dbReference type="AlphaFoldDB" id="A0A1S8WR57"/>
<keyword evidence="3 5" id="KW-0342">GTP-binding</keyword>
<evidence type="ECO:0000256" key="4">
    <source>
        <dbReference type="ARBA" id="ARBA00049117"/>
    </source>
</evidence>
<dbReference type="GO" id="GO:0005525">
    <property type="term" value="F:GTP binding"/>
    <property type="evidence" value="ECO:0007669"/>
    <property type="project" value="UniProtKB-UniRule"/>
</dbReference>
<evidence type="ECO:0000256" key="1">
    <source>
        <dbReference type="ARBA" id="ARBA00007756"/>
    </source>
</evidence>
<reference evidence="6 7" key="1">
    <citation type="submission" date="2015-03" db="EMBL/GenBank/DDBJ databases">
        <title>Draft genome of the nematode, Opisthorchis viverrini.</title>
        <authorList>
            <person name="Mitreva M."/>
        </authorList>
    </citation>
    <scope>NUCLEOTIDE SEQUENCE [LARGE SCALE GENOMIC DNA]</scope>
    <source>
        <strain evidence="6">Khon Kaen</strain>
    </source>
</reference>
<keyword evidence="2 5" id="KW-0547">Nucleotide-binding</keyword>
<dbReference type="GO" id="GO:0003924">
    <property type="term" value="F:GTPase activity"/>
    <property type="evidence" value="ECO:0007669"/>
    <property type="project" value="TreeGrafter"/>
</dbReference>
<dbReference type="GO" id="GO:1904263">
    <property type="term" value="P:positive regulation of TORC1 signaling"/>
    <property type="evidence" value="ECO:0007669"/>
    <property type="project" value="TreeGrafter"/>
</dbReference>
<evidence type="ECO:0000256" key="5">
    <source>
        <dbReference type="RuleBase" id="RU367014"/>
    </source>
</evidence>
<dbReference type="GO" id="GO:1990131">
    <property type="term" value="C:Gtr1-Gtr2 GTPase complex"/>
    <property type="evidence" value="ECO:0007669"/>
    <property type="project" value="TreeGrafter"/>
</dbReference>
<keyword evidence="7" id="KW-1185">Reference proteome</keyword>
<dbReference type="EMBL" id="KV896254">
    <property type="protein sequence ID" value="OON16917.1"/>
    <property type="molecule type" value="Genomic_DNA"/>
</dbReference>
<dbReference type="InterPro" id="IPR006762">
    <property type="entry name" value="Gtr1_RagA"/>
</dbReference>
<organism evidence="6 7">
    <name type="scientific">Opisthorchis viverrini</name>
    <name type="common">Southeast Asian liver fluke</name>
    <dbReference type="NCBI Taxonomy" id="6198"/>
    <lineage>
        <taxon>Eukaryota</taxon>
        <taxon>Metazoa</taxon>
        <taxon>Spiralia</taxon>
        <taxon>Lophotrochozoa</taxon>
        <taxon>Platyhelminthes</taxon>
        <taxon>Trematoda</taxon>
        <taxon>Digenea</taxon>
        <taxon>Opisthorchiida</taxon>
        <taxon>Opisthorchiata</taxon>
        <taxon>Opisthorchiidae</taxon>
        <taxon>Opisthorchis</taxon>
    </lineage>
</organism>
<dbReference type="Gene3D" id="3.40.50.300">
    <property type="entry name" value="P-loop containing nucleotide triphosphate hydrolases"/>
    <property type="match status" value="1"/>
</dbReference>
<dbReference type="PANTHER" id="PTHR11259:SF2">
    <property type="entry name" value="GH16429P"/>
    <property type="match status" value="1"/>
</dbReference>
<sequence>DDYHEAVNELHKILKKALHSNMNIKFDVFIHKVDCLNDDQKIDIQRDISQRVMSAAEDTYCDSGASNLYI</sequence>
<comment type="similarity">
    <text evidence="1 5">Belongs to the GTR/RAG GTP-binding protein family.</text>
</comment>
<evidence type="ECO:0000256" key="3">
    <source>
        <dbReference type="ARBA" id="ARBA00023134"/>
    </source>
</evidence>
<gene>
    <name evidence="6" type="ORF">X801_07256</name>
</gene>